<dbReference type="Proteomes" id="UP000887568">
    <property type="component" value="Unplaced"/>
</dbReference>
<reference evidence="2" key="1">
    <citation type="submission" date="2022-11" db="UniProtKB">
        <authorList>
            <consortium name="EnsemblMetazoa"/>
        </authorList>
    </citation>
    <scope>IDENTIFICATION</scope>
</reference>
<dbReference type="EnsemblMetazoa" id="XM_038192892.1">
    <property type="protein sequence ID" value="XP_038048820.1"/>
    <property type="gene ID" value="LOC119722659"/>
</dbReference>
<dbReference type="AlphaFoldDB" id="A0A913ZD14"/>
<protein>
    <submittedName>
        <fullName evidence="2">Uncharacterized protein</fullName>
    </submittedName>
</protein>
<organism evidence="2 3">
    <name type="scientific">Patiria miniata</name>
    <name type="common">Bat star</name>
    <name type="synonym">Asterina miniata</name>
    <dbReference type="NCBI Taxonomy" id="46514"/>
    <lineage>
        <taxon>Eukaryota</taxon>
        <taxon>Metazoa</taxon>
        <taxon>Echinodermata</taxon>
        <taxon>Eleutherozoa</taxon>
        <taxon>Asterozoa</taxon>
        <taxon>Asteroidea</taxon>
        <taxon>Valvatacea</taxon>
        <taxon>Valvatida</taxon>
        <taxon>Asterinidae</taxon>
        <taxon>Patiria</taxon>
    </lineage>
</organism>
<feature type="compositionally biased region" description="Low complexity" evidence="1">
    <location>
        <begin position="119"/>
        <end position="138"/>
    </location>
</feature>
<evidence type="ECO:0000256" key="1">
    <source>
        <dbReference type="SAM" id="MobiDB-lite"/>
    </source>
</evidence>
<feature type="region of interest" description="Disordered" evidence="1">
    <location>
        <begin position="21"/>
        <end position="189"/>
    </location>
</feature>
<keyword evidence="3" id="KW-1185">Reference proteome</keyword>
<accession>A0A913ZD14</accession>
<sequence>MASMPPTSRATTANQAALCLETPAPNLTPFHKENSAENNSENSDMSCRRKERGQVGCTTVGTHPHSEKNTTNELSQVTPPPLSPSPPATSTPQQPLPPPPAVSAPPPPLPSPPPPPSLPQTALSSPPLSSPTQSLPSPRCSELENSATPQSKTQTPTAADEETNKDSLVSPPEIATSEPAEISKTANDLGCSQEGEFQIVQSSVK</sequence>
<name>A0A913ZD14_PATMI</name>
<evidence type="ECO:0000313" key="3">
    <source>
        <dbReference type="Proteomes" id="UP000887568"/>
    </source>
</evidence>
<feature type="compositionally biased region" description="Pro residues" evidence="1">
    <location>
        <begin position="78"/>
        <end position="118"/>
    </location>
</feature>
<dbReference type="RefSeq" id="XP_038048820.1">
    <property type="nucleotide sequence ID" value="XM_038192892.1"/>
</dbReference>
<feature type="compositionally biased region" description="Polar residues" evidence="1">
    <location>
        <begin position="143"/>
        <end position="157"/>
    </location>
</feature>
<evidence type="ECO:0000313" key="2">
    <source>
        <dbReference type="EnsemblMetazoa" id="XP_038048820.1"/>
    </source>
</evidence>
<dbReference type="GeneID" id="119722659"/>
<proteinExistence type="predicted"/>